<dbReference type="InParanoid" id="A0A7M7KXI1"/>
<feature type="region of interest" description="Disordered" evidence="2">
    <location>
        <begin position="262"/>
        <end position="334"/>
    </location>
</feature>
<protein>
    <submittedName>
        <fullName evidence="3">Uncharacterized protein</fullName>
    </submittedName>
</protein>
<feature type="region of interest" description="Disordered" evidence="2">
    <location>
        <begin position="977"/>
        <end position="1001"/>
    </location>
</feature>
<feature type="compositionally biased region" description="Polar residues" evidence="2">
    <location>
        <begin position="214"/>
        <end position="228"/>
    </location>
</feature>
<keyword evidence="4" id="KW-1185">Reference proteome</keyword>
<proteinExistence type="predicted"/>
<evidence type="ECO:0000313" key="3">
    <source>
        <dbReference type="EnsemblMetazoa" id="XP_022670484"/>
    </source>
</evidence>
<feature type="compositionally biased region" description="Low complexity" evidence="2">
    <location>
        <begin position="107"/>
        <end position="119"/>
    </location>
</feature>
<feature type="compositionally biased region" description="Polar residues" evidence="2">
    <location>
        <begin position="429"/>
        <end position="444"/>
    </location>
</feature>
<feature type="compositionally biased region" description="Polar residues" evidence="2">
    <location>
        <begin position="641"/>
        <end position="675"/>
    </location>
</feature>
<feature type="compositionally biased region" description="Low complexity" evidence="2">
    <location>
        <begin position="1411"/>
        <end position="1421"/>
    </location>
</feature>
<dbReference type="RefSeq" id="XP_022670484.1">
    <property type="nucleotide sequence ID" value="XM_022814749.1"/>
</dbReference>
<dbReference type="KEGG" id="vde:111254176"/>
<feature type="region of interest" description="Disordered" evidence="2">
    <location>
        <begin position="587"/>
        <end position="760"/>
    </location>
</feature>
<reference evidence="3" key="1">
    <citation type="submission" date="2021-01" db="UniProtKB">
        <authorList>
            <consortium name="EnsemblMetazoa"/>
        </authorList>
    </citation>
    <scope>IDENTIFICATION</scope>
</reference>
<feature type="region of interest" description="Disordered" evidence="2">
    <location>
        <begin position="214"/>
        <end position="241"/>
    </location>
</feature>
<feature type="compositionally biased region" description="Low complexity" evidence="2">
    <location>
        <begin position="379"/>
        <end position="390"/>
    </location>
</feature>
<accession>A0A7M7KXI1</accession>
<feature type="region of interest" description="Disordered" evidence="2">
    <location>
        <begin position="1735"/>
        <end position="1759"/>
    </location>
</feature>
<feature type="compositionally biased region" description="Basic residues" evidence="2">
    <location>
        <begin position="1531"/>
        <end position="1542"/>
    </location>
</feature>
<evidence type="ECO:0000256" key="2">
    <source>
        <dbReference type="SAM" id="MobiDB-lite"/>
    </source>
</evidence>
<feature type="compositionally biased region" description="Low complexity" evidence="2">
    <location>
        <begin position="325"/>
        <end position="334"/>
    </location>
</feature>
<sequence>MSTLQMGQQFSSYDEFMSTLLAFQEASRHRFIKHYQKTVQWATQNNVCPPPQPRLRYFRLKMNCSRKESKAAGGDCGTWIRLGVTKDGERLEVVAMDLKECGPPAPSNNSHQNQNSVSSQPPPGHPQPATPGQPLAQTQIGCDATGSGAPPAQSPQMTPIMASIHPQQQMYYDQGQSIYQPMEHPPSYQPSGGGVQYTELQTTGYVPVTNQQLAQATTGGPQDPQNLQGLPPLPSFGHLGGFQQPVQAVQSITVQHGYQSEATTATGPQQGQQQPPAPPPQPSGQQQQVHHQQYATSGPPPEHMYSSHPQGGYQQMEYHPPISYHPAPQHQQNPQHTTAILQPLYSVPSQQHPPPQHSQQQQMSIPTLPAGHHPQPDVSSTPQNQQSSQSGLPQQHHLAQQVNVPGPQAPTSVVVGQQQESGPVAANTPFGSEQQRQQVYSQHQAGPPPPQHTQQVSVVQQVVPYVGDYGQIATDVITRGHAHGAPPSSQPPHTSQPHYQEMQPLTVGQASQVIELNSRSSSMSQPPLTPHSVVQITASQQQQGYPSSLVEIDSCGSDQGLLYADLSQPQLSYQHVATRQHSAVHNALDGSSDNQQGATTTGSNQMQIGSLATVTPTTTTNANRKKKSKACSLQQQQTQQLPATEPTSSLQKATTPGTIRASVNDSHHQNNSNRQVVHLKDLTSKVPALKAGPRNTSTLEALLGNSGPRGTSGSSVGASARNSAHSKAESEGSVAGGVPTGTNRIQTNSTRSTSLELRNSGGTEAVPHLHLGQTYCSYKLAEQAVENYASPKGFKFRKIGSMLLKRIEGKEKLKEQFANATADPGIKYFALKFRCVRSRQLTMVSNYVKKKKDDDGHTIQESPIPMDTNQNNNDSTSNSSKVPMGSCSARITFQLNARGTGLEVKQLDESHDHPPDDELREKFTQGIARTSLTGALNKLARPPVKGVKRSTTALLSGVTLPKIVPVIGADSVGGGGCRTAHPGSDHSHDSRQKGGSGGGGCLNLPLDDSFLNEHLVSEQLQMMNGDEEAEPEVDLLSNIQSLAEEIDKLSETDGLPADLASLDAALKHDDLGGLGLGGHLGVEGPHTLDKGQGHSLKGHKISSCDNNNVVSKNTSVLVSSGERTFQLGRSGGPEPGQGTAQAVRAENIKRESEGETVECHFKTNGHYRELTEEQVVPKDQANRTTSLADATDGVTTNTSQVNSEAIKVEGEEGGKVVPEVNIEIDVSLKETLQESQNNLADLKVNGSVLCSWTKAAKGEPLEQDETKEEKYVKMEKDADRFADGDADSVMVNCSSSMKSGSALDEDMKDEVHKGSPNNDNLFNVGVAEEMGSDIPRTNSPSEDDCKTKRIFAREVKKLEINVCENVVTSDVVFALKKKALKVGAFQEDLSSSVISPGTTDTFEGTNPQKMSIQDGSDPSSSIDDDSSKEKAYGSSNMGEAAIELVLPKNKINDLLIRDAHKEASLTDNNSSNNNNNTSNHRSVEHPVRGTNRSRTALIHTPAGDESESEGSVYLPPAGSNCYIEYGARTGRRTSRMRTRGKRTRGESGGSLVGAHERFNKIARSGQVPQGAWEGRDELRGPKRTVEETLRARHVELRGCKVLVQMADLPKDFEVYWSEEDVQRQLEEAERDEANETLKQLAQMLASNEGEILTQRKQLLTSLLYHWKAEKHVSLLASYAPSAKVRNIFCINSSNTDPRSSLDNVSSVGYVDGTAATCQQQLQLQRQDTTAGIKASSITTIETGTSSPSAETSDTTAVKD</sequence>
<feature type="compositionally biased region" description="Low complexity" evidence="2">
    <location>
        <begin position="867"/>
        <end position="880"/>
    </location>
</feature>
<feature type="region of interest" description="Disordered" evidence="2">
    <location>
        <begin position="1463"/>
        <end position="1492"/>
    </location>
</feature>
<feature type="region of interest" description="Disordered" evidence="2">
    <location>
        <begin position="1531"/>
        <end position="1551"/>
    </location>
</feature>
<feature type="region of interest" description="Disordered" evidence="2">
    <location>
        <begin position="850"/>
        <end position="884"/>
    </location>
</feature>
<feature type="compositionally biased region" description="Low complexity" evidence="2">
    <location>
        <begin position="1468"/>
        <end position="1479"/>
    </location>
</feature>
<name>A0A7M7KXI1_VARDE</name>
<evidence type="ECO:0000256" key="1">
    <source>
        <dbReference type="SAM" id="Coils"/>
    </source>
</evidence>
<feature type="region of interest" description="Disordered" evidence="2">
    <location>
        <begin position="346"/>
        <end position="454"/>
    </location>
</feature>
<dbReference type="Proteomes" id="UP000594260">
    <property type="component" value="Unplaced"/>
</dbReference>
<feature type="region of interest" description="Disordered" evidence="2">
    <location>
        <begin position="99"/>
        <end position="158"/>
    </location>
</feature>
<feature type="compositionally biased region" description="Polar residues" evidence="2">
    <location>
        <begin position="708"/>
        <end position="725"/>
    </location>
</feature>
<feature type="compositionally biased region" description="Polar residues" evidence="2">
    <location>
        <begin position="1749"/>
        <end position="1759"/>
    </location>
</feature>
<feature type="compositionally biased region" description="Basic and acidic residues" evidence="2">
    <location>
        <begin position="983"/>
        <end position="992"/>
    </location>
</feature>
<feature type="region of interest" description="Disordered" evidence="2">
    <location>
        <begin position="1392"/>
        <end position="1434"/>
    </location>
</feature>
<feature type="compositionally biased region" description="Low complexity" evidence="2">
    <location>
        <begin position="262"/>
        <end position="274"/>
    </location>
</feature>
<feature type="compositionally biased region" description="Pro residues" evidence="2">
    <location>
        <begin position="120"/>
        <end position="131"/>
    </location>
</feature>
<feature type="region of interest" description="Disordered" evidence="2">
    <location>
        <begin position="480"/>
        <end position="499"/>
    </location>
</feature>
<keyword evidence="1" id="KW-0175">Coiled coil</keyword>
<feature type="compositionally biased region" description="Polar residues" evidence="2">
    <location>
        <begin position="740"/>
        <end position="760"/>
    </location>
</feature>
<feature type="compositionally biased region" description="Polar residues" evidence="2">
    <location>
        <begin position="587"/>
        <end position="612"/>
    </location>
</feature>
<dbReference type="GeneID" id="111254176"/>
<feature type="coiled-coil region" evidence="1">
    <location>
        <begin position="1618"/>
        <end position="1650"/>
    </location>
</feature>
<feature type="compositionally biased region" description="Low complexity" evidence="2">
    <location>
        <begin position="1735"/>
        <end position="1748"/>
    </location>
</feature>
<evidence type="ECO:0000313" key="4">
    <source>
        <dbReference type="Proteomes" id="UP000594260"/>
    </source>
</evidence>
<dbReference type="OrthoDB" id="10486041at2759"/>
<feature type="compositionally biased region" description="Polar residues" evidence="2">
    <location>
        <begin position="1392"/>
        <end position="1410"/>
    </location>
</feature>
<feature type="compositionally biased region" description="Polar residues" evidence="2">
    <location>
        <begin position="391"/>
        <end position="421"/>
    </location>
</feature>
<organism evidence="3 4">
    <name type="scientific">Varroa destructor</name>
    <name type="common">Honeybee mite</name>
    <dbReference type="NCBI Taxonomy" id="109461"/>
    <lineage>
        <taxon>Eukaryota</taxon>
        <taxon>Metazoa</taxon>
        <taxon>Ecdysozoa</taxon>
        <taxon>Arthropoda</taxon>
        <taxon>Chelicerata</taxon>
        <taxon>Arachnida</taxon>
        <taxon>Acari</taxon>
        <taxon>Parasitiformes</taxon>
        <taxon>Mesostigmata</taxon>
        <taxon>Gamasina</taxon>
        <taxon>Dermanyssoidea</taxon>
        <taxon>Varroidae</taxon>
        <taxon>Varroa</taxon>
    </lineage>
</organism>
<dbReference type="EnsemblMetazoa" id="XM_022814749">
    <property type="protein sequence ID" value="XP_022670484"/>
    <property type="gene ID" value="LOC111254176"/>
</dbReference>